<proteinExistence type="predicted"/>
<dbReference type="InterPro" id="IPR012349">
    <property type="entry name" value="Split_barrel_FMN-bd"/>
</dbReference>
<dbReference type="SUPFAM" id="SSF50475">
    <property type="entry name" value="FMN-binding split barrel"/>
    <property type="match status" value="1"/>
</dbReference>
<comment type="caution">
    <text evidence="2">The sequence shown here is derived from an EMBL/GenBank/DDBJ whole genome shotgun (WGS) entry which is preliminary data.</text>
</comment>
<dbReference type="Pfam" id="PF01243">
    <property type="entry name" value="PNPOx_N"/>
    <property type="match status" value="1"/>
</dbReference>
<keyword evidence="3" id="KW-1185">Reference proteome</keyword>
<dbReference type="InterPro" id="IPR011576">
    <property type="entry name" value="Pyridox_Oxase_N"/>
</dbReference>
<reference evidence="3" key="1">
    <citation type="journal article" date="2019" name="Int. J. Syst. Evol. Microbiol.">
        <title>The Global Catalogue of Microorganisms (GCM) 10K type strain sequencing project: providing services to taxonomists for standard genome sequencing and annotation.</title>
        <authorList>
            <consortium name="The Broad Institute Genomics Platform"/>
            <consortium name="The Broad Institute Genome Sequencing Center for Infectious Disease"/>
            <person name="Wu L."/>
            <person name="Ma J."/>
        </authorList>
    </citation>
    <scope>NUCLEOTIDE SEQUENCE [LARGE SCALE GENOMIC DNA]</scope>
    <source>
        <strain evidence="3">NBRC 103166</strain>
    </source>
</reference>
<dbReference type="PANTHER" id="PTHR42815">
    <property type="entry name" value="FAD-BINDING, PUTATIVE (AFU_ORTHOLOGUE AFUA_6G07600)-RELATED"/>
    <property type="match status" value="1"/>
</dbReference>
<dbReference type="EMBL" id="BSPQ01000002">
    <property type="protein sequence ID" value="GLS90015.1"/>
    <property type="molecule type" value="Genomic_DNA"/>
</dbReference>
<name>A0ABQ6DYI2_9GAMM</name>
<sequence length="203" mass="22693">MNEITTEAQLRKVIGVANPMTSKKIYNFLNARMLAFIEKSPLLMLSTVDQHGFPTISPKGDKPGFVKVDQKGRLLIPELRGNKLAFSLTNILQNQQVALYFMVPGSMETLRVHGECRLLSGELLCKKLASNSHNALLALEITVQDAYFHCAKALLRSQLWESATWPEPIKVSFGKEIAENSGADEQFIKQVDDAVASRYEKEL</sequence>
<gene>
    <name evidence="2" type="ORF">GCM10007916_10820</name>
</gene>
<dbReference type="PANTHER" id="PTHR42815:SF2">
    <property type="entry name" value="FAD-BINDING, PUTATIVE (AFU_ORTHOLOGUE AFUA_6G07600)-RELATED"/>
    <property type="match status" value="1"/>
</dbReference>
<dbReference type="Proteomes" id="UP001157353">
    <property type="component" value="Unassembled WGS sequence"/>
</dbReference>
<evidence type="ECO:0000313" key="2">
    <source>
        <dbReference type="EMBL" id="GLS90015.1"/>
    </source>
</evidence>
<dbReference type="InterPro" id="IPR024029">
    <property type="entry name" value="Pyridox_Oxase_FMN-dep"/>
</dbReference>
<dbReference type="Gene3D" id="2.30.110.10">
    <property type="entry name" value="Electron Transport, Fmn-binding Protein, Chain A"/>
    <property type="match status" value="1"/>
</dbReference>
<evidence type="ECO:0000259" key="1">
    <source>
        <dbReference type="Pfam" id="PF01243"/>
    </source>
</evidence>
<evidence type="ECO:0000313" key="3">
    <source>
        <dbReference type="Proteomes" id="UP001157353"/>
    </source>
</evidence>
<accession>A0ABQ6DYI2</accession>
<protein>
    <submittedName>
        <fullName evidence="2">Phosphohydrolase</fullName>
    </submittedName>
</protein>
<organism evidence="2 3">
    <name type="scientific">Psychromonas marina</name>
    <dbReference type="NCBI Taxonomy" id="88364"/>
    <lineage>
        <taxon>Bacteria</taxon>
        <taxon>Pseudomonadati</taxon>
        <taxon>Pseudomonadota</taxon>
        <taxon>Gammaproteobacteria</taxon>
        <taxon>Alteromonadales</taxon>
        <taxon>Psychromonadaceae</taxon>
        <taxon>Psychromonas</taxon>
    </lineage>
</organism>
<feature type="domain" description="Pyridoxamine 5'-phosphate oxidase N-terminal" evidence="1">
    <location>
        <begin position="31"/>
        <end position="150"/>
    </location>
</feature>
<dbReference type="NCBIfam" id="TIGR04025">
    <property type="entry name" value="PPOX_FMN_DR2398"/>
    <property type="match status" value="1"/>
</dbReference>
<dbReference type="RefSeq" id="WP_284203139.1">
    <property type="nucleotide sequence ID" value="NZ_BSPQ01000002.1"/>
</dbReference>